<evidence type="ECO:0000256" key="5">
    <source>
        <dbReference type="SAM" id="Phobius"/>
    </source>
</evidence>
<dbReference type="InParanoid" id="A0A7J7DN99"/>
<dbReference type="EMBL" id="JAAARO010000005">
    <property type="protein sequence ID" value="KAF5747763.1"/>
    <property type="molecule type" value="Genomic_DNA"/>
</dbReference>
<accession>A0A7J7DN99</accession>
<feature type="transmembrane region" description="Helical" evidence="5">
    <location>
        <begin position="20"/>
        <end position="42"/>
    </location>
</feature>
<proteinExistence type="predicted"/>
<dbReference type="GO" id="GO:0009506">
    <property type="term" value="C:plasmodesma"/>
    <property type="evidence" value="ECO:0007669"/>
    <property type="project" value="TreeGrafter"/>
</dbReference>
<sequence length="209" mass="23520">MSEKDCGSHGKKRRLIYKRICAGILIFIFLVLLTILIVWAVLQPKKPRFIIQDATVYAFNVSTPNFITSNIQITISSRNPNDEIGIYYDWMDIYASYRNQQISLRTAIPPTYEGHKETNVWSPFVYGTAVPVAPYNFVALNQDESTGSVTLVIKIDGRIRFKVGSFTTGKYRLHVKCPAFIPLGSRSSGVVVSENAVKYQLVTSCRVSV</sequence>
<dbReference type="Pfam" id="PF03168">
    <property type="entry name" value="LEA_2"/>
    <property type="match status" value="1"/>
</dbReference>
<dbReference type="GO" id="GO:0098542">
    <property type="term" value="P:defense response to other organism"/>
    <property type="evidence" value="ECO:0007669"/>
    <property type="project" value="InterPro"/>
</dbReference>
<dbReference type="AlphaFoldDB" id="A0A7J7DN99"/>
<dbReference type="Proteomes" id="UP000593562">
    <property type="component" value="Unassembled WGS sequence"/>
</dbReference>
<dbReference type="OrthoDB" id="1426517at2759"/>
<keyword evidence="2 5" id="KW-0812">Transmembrane</keyword>
<comment type="subcellular location">
    <subcellularLocation>
        <location evidence="1">Membrane</location>
        <topology evidence="1">Single-pass membrane protein</topology>
    </subcellularLocation>
</comment>
<dbReference type="FunCoup" id="A0A7J7DN99">
    <property type="interactions" value="560"/>
</dbReference>
<organism evidence="7 8">
    <name type="scientific">Tripterygium wilfordii</name>
    <name type="common">Thunder God vine</name>
    <dbReference type="NCBI Taxonomy" id="458696"/>
    <lineage>
        <taxon>Eukaryota</taxon>
        <taxon>Viridiplantae</taxon>
        <taxon>Streptophyta</taxon>
        <taxon>Embryophyta</taxon>
        <taxon>Tracheophyta</taxon>
        <taxon>Spermatophyta</taxon>
        <taxon>Magnoliopsida</taxon>
        <taxon>eudicotyledons</taxon>
        <taxon>Gunneridae</taxon>
        <taxon>Pentapetalae</taxon>
        <taxon>rosids</taxon>
        <taxon>fabids</taxon>
        <taxon>Celastrales</taxon>
        <taxon>Celastraceae</taxon>
        <taxon>Tripterygium</taxon>
    </lineage>
</organism>
<protein>
    <submittedName>
        <fullName evidence="7">Protein YLS9-like</fullName>
    </submittedName>
</protein>
<dbReference type="InterPro" id="IPR004864">
    <property type="entry name" value="LEA_2"/>
</dbReference>
<comment type="caution">
    <text evidence="7">The sequence shown here is derived from an EMBL/GenBank/DDBJ whole genome shotgun (WGS) entry which is preliminary data.</text>
</comment>
<keyword evidence="8" id="KW-1185">Reference proteome</keyword>
<keyword evidence="4 5" id="KW-0472">Membrane</keyword>
<reference evidence="7 8" key="1">
    <citation type="journal article" date="2020" name="Nat. Commun.">
        <title>Genome of Tripterygium wilfordii and identification of cytochrome P450 involved in triptolide biosynthesis.</title>
        <authorList>
            <person name="Tu L."/>
            <person name="Su P."/>
            <person name="Zhang Z."/>
            <person name="Gao L."/>
            <person name="Wang J."/>
            <person name="Hu T."/>
            <person name="Zhou J."/>
            <person name="Zhang Y."/>
            <person name="Zhao Y."/>
            <person name="Liu Y."/>
            <person name="Song Y."/>
            <person name="Tong Y."/>
            <person name="Lu Y."/>
            <person name="Yang J."/>
            <person name="Xu C."/>
            <person name="Jia M."/>
            <person name="Peters R.J."/>
            <person name="Huang L."/>
            <person name="Gao W."/>
        </authorList>
    </citation>
    <scope>NUCLEOTIDE SEQUENCE [LARGE SCALE GENOMIC DNA]</scope>
    <source>
        <strain evidence="8">cv. XIE 37</strain>
        <tissue evidence="7">Leaf</tissue>
    </source>
</reference>
<evidence type="ECO:0000256" key="4">
    <source>
        <dbReference type="ARBA" id="ARBA00023136"/>
    </source>
</evidence>
<dbReference type="InterPro" id="IPR044839">
    <property type="entry name" value="NDR1-like"/>
</dbReference>
<dbReference type="PANTHER" id="PTHR31415">
    <property type="entry name" value="OS05G0367900 PROTEIN"/>
    <property type="match status" value="1"/>
</dbReference>
<evidence type="ECO:0000259" key="6">
    <source>
        <dbReference type="Pfam" id="PF03168"/>
    </source>
</evidence>
<name>A0A7J7DN99_TRIWF</name>
<gene>
    <name evidence="7" type="ORF">HS088_TW05G00490</name>
</gene>
<feature type="domain" description="Late embryogenesis abundant protein LEA-2 subgroup" evidence="6">
    <location>
        <begin position="74"/>
        <end position="177"/>
    </location>
</feature>
<evidence type="ECO:0000256" key="2">
    <source>
        <dbReference type="ARBA" id="ARBA00022692"/>
    </source>
</evidence>
<evidence type="ECO:0000313" key="7">
    <source>
        <dbReference type="EMBL" id="KAF5747763.1"/>
    </source>
</evidence>
<keyword evidence="3 5" id="KW-1133">Transmembrane helix</keyword>
<evidence type="ECO:0000256" key="3">
    <source>
        <dbReference type="ARBA" id="ARBA00022989"/>
    </source>
</evidence>
<evidence type="ECO:0000256" key="1">
    <source>
        <dbReference type="ARBA" id="ARBA00004167"/>
    </source>
</evidence>
<dbReference type="PANTHER" id="PTHR31415:SF51">
    <property type="entry name" value="LATE EMBRYOGENESIS ABUNDANT (LEA) HYDROXYPROLINE-RICH GLYCOPROTEIN FAMILY"/>
    <property type="match status" value="1"/>
</dbReference>
<dbReference type="GO" id="GO:0005886">
    <property type="term" value="C:plasma membrane"/>
    <property type="evidence" value="ECO:0007669"/>
    <property type="project" value="TreeGrafter"/>
</dbReference>
<evidence type="ECO:0000313" key="8">
    <source>
        <dbReference type="Proteomes" id="UP000593562"/>
    </source>
</evidence>